<keyword evidence="5" id="KW-0234">DNA repair</keyword>
<dbReference type="Proteomes" id="UP000253551">
    <property type="component" value="Unassembled WGS sequence"/>
</dbReference>
<feature type="domain" description="MMS19 N-terminal" evidence="7">
    <location>
        <begin position="2"/>
        <end position="221"/>
    </location>
</feature>
<dbReference type="PANTHER" id="PTHR12891">
    <property type="entry name" value="DNA REPAIR/TRANSCRIPTION PROTEIN MET18/MMS19"/>
    <property type="match status" value="1"/>
</dbReference>
<dbReference type="AlphaFoldDB" id="A0A367KBB4"/>
<evidence type="ECO:0000256" key="4">
    <source>
        <dbReference type="ARBA" id="ARBA00023242"/>
    </source>
</evidence>
<feature type="non-terminal residue" evidence="8">
    <location>
        <position position="1"/>
    </location>
</feature>
<keyword evidence="9" id="KW-1185">Reference proteome</keyword>
<sequence length="943" mass="106581">FVLVNFYCSRLTDQATVPSLMPGLAILTSKFDHLNANCTKVILQSLVHQVQIQSFPHITRNAAIQVFENLLDYHCKDVKAMTDEFISGFIQSITGEKDPRNLITVYATILKMVNSLDISNHVEDLFDATFCYFPITFRPPPDNPYGITAKDLKLSLRKCMASTSLFSKYAIPLLLKKLSTMSGSAKKDAMETLTACASVYPVHELILVGTRLFDSIKIEILSGEPDPGLREPSLDAITALTKAITTSEAVKEADVTRVLKSLIDDCVLLLDELDEDSVKPASLVLRAIASASPFAYALIENTVLPKLLRLYRENKGISERYFILCTMVAIIQARKIVYDVVSENDEDEENVHHDSVLVSYKTRMIENFTLAIKERNEHPEFRLMGILGLGLLCVLRRYMKREQRALCVQTLGSVLEAEEEEKLRSSVEMSLLEISHFDPLLIKDITMPMLISILPDFSSMDDKSNLVSHKLTLKTIQKICCPTPIYNAVEQKLLTKFIYICSHNKDRKYALEVARTLLLLLETRNNEKQKDIHLCADTLLPSLISSIESAVMDSSSIKDQVIILNPEVLQAINLIILIVMRNMKTEEQRSYVDKYFKHFKQENLFDKTDFCPLSSNAPEAQAACTQLFATIISSMRKDTSLPTESNQAFLDPMIEEALKSTFQTQIIAFCRIIASVINKWTQADALDSYINYLKKRLENLVQDEKSSSALTIYVWVAKALVMRYRKNGIEMTDMILQWIRDTKLGRQASNSFDILIGDDPLCLNNQCFAVISLLYKQKFMNYALPKLLSTFNNASTKDEKSNYLVAIAYLLKNVPRSILMNQLPPLVPLLIESLSFPDTTLKLSTLNMFQFALCEATDIVSKHIITLLPSFISLTRPEENPMQVRIAALKCIGLVATKVSHTITLPYVKSTLKAIALPLDDKKRLVRKQAVECRESWYLINAK</sequence>
<comment type="subcellular location">
    <subcellularLocation>
        <location evidence="1 5">Nucleus</location>
    </subcellularLocation>
</comment>
<comment type="similarity">
    <text evidence="2 5">Belongs to the MET18/MMS19 family.</text>
</comment>
<comment type="caution">
    <text evidence="8">The sequence shown here is derived from an EMBL/GenBank/DDBJ whole genome shotgun (WGS) entry which is preliminary data.</text>
</comment>
<dbReference type="SUPFAM" id="SSF48371">
    <property type="entry name" value="ARM repeat"/>
    <property type="match status" value="1"/>
</dbReference>
<keyword evidence="5" id="KW-0227">DNA damage</keyword>
<dbReference type="GO" id="GO:0006281">
    <property type="term" value="P:DNA repair"/>
    <property type="evidence" value="ECO:0007669"/>
    <property type="project" value="UniProtKB-UniRule"/>
</dbReference>
<evidence type="ECO:0000256" key="3">
    <source>
        <dbReference type="ARBA" id="ARBA00022737"/>
    </source>
</evidence>
<evidence type="ECO:0000256" key="5">
    <source>
        <dbReference type="RuleBase" id="RU367072"/>
    </source>
</evidence>
<dbReference type="InterPro" id="IPR024687">
    <property type="entry name" value="MMS19_C"/>
</dbReference>
<evidence type="ECO:0000256" key="1">
    <source>
        <dbReference type="ARBA" id="ARBA00004123"/>
    </source>
</evidence>
<evidence type="ECO:0000256" key="2">
    <source>
        <dbReference type="ARBA" id="ARBA00009340"/>
    </source>
</evidence>
<evidence type="ECO:0000259" key="6">
    <source>
        <dbReference type="Pfam" id="PF12460"/>
    </source>
</evidence>
<dbReference type="InterPro" id="IPR011989">
    <property type="entry name" value="ARM-like"/>
</dbReference>
<keyword evidence="4 5" id="KW-0539">Nucleus</keyword>
<accession>A0A367KBB4</accession>
<evidence type="ECO:0000259" key="7">
    <source>
        <dbReference type="Pfam" id="PF14500"/>
    </source>
</evidence>
<dbReference type="GO" id="GO:0051604">
    <property type="term" value="P:protein maturation"/>
    <property type="evidence" value="ECO:0007669"/>
    <property type="project" value="UniProtKB-UniRule"/>
</dbReference>
<dbReference type="GO" id="GO:0016226">
    <property type="term" value="P:iron-sulfur cluster assembly"/>
    <property type="evidence" value="ECO:0007669"/>
    <property type="project" value="UniProtKB-UniRule"/>
</dbReference>
<comment type="function">
    <text evidence="5">Key component of the cytosolic iron-sulfur protein assembly (CIA) complex, a multiprotein complex that mediates the incorporation of iron-sulfur cluster into apoproteins specifically involved in DNA metabolism and genomic integrity. In the CIA complex, MMS19 acts as an adapter between early-acting CIA components and a subset of cellular target iron-sulfur proteins.</text>
</comment>
<dbReference type="Pfam" id="PF12460">
    <property type="entry name" value="MMS19_C"/>
    <property type="match status" value="1"/>
</dbReference>
<dbReference type="EMBL" id="PJQM01001942">
    <property type="protein sequence ID" value="RCH99505.1"/>
    <property type="molecule type" value="Genomic_DNA"/>
</dbReference>
<dbReference type="STRING" id="4846.A0A367KBB4"/>
<dbReference type="Pfam" id="PF14500">
    <property type="entry name" value="MMS19_N"/>
    <property type="match status" value="1"/>
</dbReference>
<proteinExistence type="inferred from homology"/>
<organism evidence="8 9">
    <name type="scientific">Rhizopus stolonifer</name>
    <name type="common">Rhizopus nigricans</name>
    <dbReference type="NCBI Taxonomy" id="4846"/>
    <lineage>
        <taxon>Eukaryota</taxon>
        <taxon>Fungi</taxon>
        <taxon>Fungi incertae sedis</taxon>
        <taxon>Mucoromycota</taxon>
        <taxon>Mucoromycotina</taxon>
        <taxon>Mucoromycetes</taxon>
        <taxon>Mucorales</taxon>
        <taxon>Mucorineae</taxon>
        <taxon>Rhizopodaceae</taxon>
        <taxon>Rhizopus</taxon>
    </lineage>
</organism>
<gene>
    <name evidence="8" type="ORF">CU098_002625</name>
</gene>
<dbReference type="GO" id="GO:0005634">
    <property type="term" value="C:nucleus"/>
    <property type="evidence" value="ECO:0007669"/>
    <property type="project" value="UniProtKB-SubCell"/>
</dbReference>
<dbReference type="OrthoDB" id="342900at2759"/>
<dbReference type="InterPro" id="IPR029240">
    <property type="entry name" value="MMS19_N"/>
</dbReference>
<reference evidence="8 9" key="1">
    <citation type="journal article" date="2018" name="G3 (Bethesda)">
        <title>Phylogenetic and Phylogenomic Definition of Rhizopus Species.</title>
        <authorList>
            <person name="Gryganskyi A.P."/>
            <person name="Golan J."/>
            <person name="Dolatabadi S."/>
            <person name="Mondo S."/>
            <person name="Robb S."/>
            <person name="Idnurm A."/>
            <person name="Muszewska A."/>
            <person name="Steczkiewicz K."/>
            <person name="Masonjones S."/>
            <person name="Liao H.L."/>
            <person name="Gajdeczka M.T."/>
            <person name="Anike F."/>
            <person name="Vuek A."/>
            <person name="Anishchenko I.M."/>
            <person name="Voigt K."/>
            <person name="de Hoog G.S."/>
            <person name="Smith M.E."/>
            <person name="Heitman J."/>
            <person name="Vilgalys R."/>
            <person name="Stajich J.E."/>
        </authorList>
    </citation>
    <scope>NUCLEOTIDE SEQUENCE [LARGE SCALE GENOMIC DNA]</scope>
    <source>
        <strain evidence="8 9">LSU 92-RS-03</strain>
    </source>
</reference>
<dbReference type="InterPro" id="IPR016024">
    <property type="entry name" value="ARM-type_fold"/>
</dbReference>
<protein>
    <recommendedName>
        <fullName evidence="5">MMS19 nucleotide excision repair protein</fullName>
    </recommendedName>
</protein>
<name>A0A367KBB4_RHIST</name>
<evidence type="ECO:0000313" key="9">
    <source>
        <dbReference type="Proteomes" id="UP000253551"/>
    </source>
</evidence>
<dbReference type="Gene3D" id="1.25.10.10">
    <property type="entry name" value="Leucine-rich Repeat Variant"/>
    <property type="match status" value="2"/>
</dbReference>
<dbReference type="PANTHER" id="PTHR12891:SF0">
    <property type="entry name" value="MMS19 NUCLEOTIDE EXCISION REPAIR PROTEIN HOMOLOG"/>
    <property type="match status" value="1"/>
</dbReference>
<keyword evidence="3" id="KW-0677">Repeat</keyword>
<dbReference type="GO" id="GO:0097361">
    <property type="term" value="C:cytosolic [4Fe-4S] assembly targeting complex"/>
    <property type="evidence" value="ECO:0007669"/>
    <property type="project" value="UniProtKB-UniRule"/>
</dbReference>
<evidence type="ECO:0000313" key="8">
    <source>
        <dbReference type="EMBL" id="RCH99505.1"/>
    </source>
</evidence>
<dbReference type="InterPro" id="IPR039920">
    <property type="entry name" value="MMS19"/>
</dbReference>
<feature type="domain" description="MMS19 C-terminal" evidence="6">
    <location>
        <begin position="472"/>
        <end position="895"/>
    </location>
</feature>